<feature type="compositionally biased region" description="Basic and acidic residues" evidence="1">
    <location>
        <begin position="273"/>
        <end position="304"/>
    </location>
</feature>
<gene>
    <name evidence="2" type="ORF">IPOD504_LOCUS7927</name>
</gene>
<sequence length="811" mass="90834">MGPRKRVIQKSVNNVEEKVVKRSTHRIISVNPSMTTIRRSKASTSSTTPTTRKKVIAHLKTDSPTAGKNSKSRIVTTSNLTKNEIKVTLANEVVQAHFKRSPLVGENKLKSMNGETLNKSNVKSVTHAATNSDVVKDHFAKKSVVSKNQPAKSNIKRRYVSKKNRDEKDAGVKKITSLAISTNGFDDGSAFEATPEPKRKRGRPKTGRKRNTESPLTLDAVSGKNEADQQCVTPKLKSNDINPKTKTKAAQSCAINKTHRSKPRRKIGNAMEDDSRVIKVPRNTKEDDSRVTKVPRNAKEDDSSVTKVPGNAKEYDSRVTKVPGNAKEDDSRVTKVAGNAKEYDYRVTKVLGNAKEHDSRVTKVAGNAKEYDYRVTKVLGNAKVDGSRVTKVPDPSSNEHLQQQATTLNENKCVDVRNIIPGRMVFRKQSSSSEYDDFNFSDVDQTRESFEKHEETEYFAKPATVERKYDKASNKTETTSNPVSENAKREKEAELDSLDFVSHEDKCNDDDDALSLYAESISGFESYKNNSTVTCAPNTDNEDSNEYVPRPVNKNGIKPSQTITYMPTKITEEQKHEGAEGQVQSTISVHEERIELNERYQRTKAVCEKQNADSTSINKEPQDSERFFKSSDQSTNVIEKTYAQPGSIREENKELFDQLQELKNQILLNNSLFTMTSETLEKTKSTAFGELEKRCSPDTTNLDHSCKTYVDPGVSHVIDSNRTCSFVTTRSLINNSASSPSLSLNHEDAQGKRGPIWNNKTILNQRIVVSNLNPAAPMTMHKGRPNFKCYLKRHHGKSPSIYKRLFGKQFL</sequence>
<organism evidence="2 3">
    <name type="scientific">Iphiclides podalirius</name>
    <name type="common">scarce swallowtail</name>
    <dbReference type="NCBI Taxonomy" id="110791"/>
    <lineage>
        <taxon>Eukaryota</taxon>
        <taxon>Metazoa</taxon>
        <taxon>Ecdysozoa</taxon>
        <taxon>Arthropoda</taxon>
        <taxon>Hexapoda</taxon>
        <taxon>Insecta</taxon>
        <taxon>Pterygota</taxon>
        <taxon>Neoptera</taxon>
        <taxon>Endopterygota</taxon>
        <taxon>Lepidoptera</taxon>
        <taxon>Glossata</taxon>
        <taxon>Ditrysia</taxon>
        <taxon>Papilionoidea</taxon>
        <taxon>Papilionidae</taxon>
        <taxon>Papilioninae</taxon>
        <taxon>Iphiclides</taxon>
    </lineage>
</organism>
<feature type="compositionally biased region" description="Polar residues" evidence="1">
    <location>
        <begin position="239"/>
        <end position="255"/>
    </location>
</feature>
<reference evidence="2" key="1">
    <citation type="submission" date="2022-03" db="EMBL/GenBank/DDBJ databases">
        <authorList>
            <person name="Martin H S."/>
        </authorList>
    </citation>
    <scope>NUCLEOTIDE SEQUENCE</scope>
</reference>
<feature type="compositionally biased region" description="Polar residues" evidence="1">
    <location>
        <begin position="475"/>
        <end position="484"/>
    </location>
</feature>
<feature type="region of interest" description="Disordered" evidence="1">
    <location>
        <begin position="186"/>
        <end position="310"/>
    </location>
</feature>
<dbReference type="Proteomes" id="UP000837857">
    <property type="component" value="Chromosome 20"/>
</dbReference>
<feature type="region of interest" description="Disordered" evidence="1">
    <location>
        <begin position="144"/>
        <end position="170"/>
    </location>
</feature>
<feature type="compositionally biased region" description="Basic residues" evidence="1">
    <location>
        <begin position="257"/>
        <end position="267"/>
    </location>
</feature>
<dbReference type="EMBL" id="OW152832">
    <property type="protein sequence ID" value="CAH2051756.1"/>
    <property type="molecule type" value="Genomic_DNA"/>
</dbReference>
<evidence type="ECO:0000313" key="3">
    <source>
        <dbReference type="Proteomes" id="UP000837857"/>
    </source>
</evidence>
<feature type="region of interest" description="Disordered" evidence="1">
    <location>
        <begin position="469"/>
        <end position="492"/>
    </location>
</feature>
<feature type="non-terminal residue" evidence="2">
    <location>
        <position position="1"/>
    </location>
</feature>
<evidence type="ECO:0000313" key="2">
    <source>
        <dbReference type="EMBL" id="CAH2051756.1"/>
    </source>
</evidence>
<name>A0ABN8IA18_9NEOP</name>
<protein>
    <submittedName>
        <fullName evidence="2">Uncharacterized protein</fullName>
    </submittedName>
</protein>
<evidence type="ECO:0000256" key="1">
    <source>
        <dbReference type="SAM" id="MobiDB-lite"/>
    </source>
</evidence>
<feature type="compositionally biased region" description="Basic residues" evidence="1">
    <location>
        <begin position="198"/>
        <end position="209"/>
    </location>
</feature>
<keyword evidence="3" id="KW-1185">Reference proteome</keyword>
<proteinExistence type="predicted"/>
<feature type="region of interest" description="Disordered" evidence="1">
    <location>
        <begin position="539"/>
        <end position="560"/>
    </location>
</feature>
<accession>A0ABN8IA18</accession>